<evidence type="ECO:0000313" key="2">
    <source>
        <dbReference type="Proteomes" id="UP000008177"/>
    </source>
</evidence>
<gene>
    <name evidence="1" type="ORF">BofuT4_uP073800.1</name>
</gene>
<dbReference type="Proteomes" id="UP000008177">
    <property type="component" value="Unplaced contigs"/>
</dbReference>
<proteinExistence type="predicted"/>
<evidence type="ECO:0000313" key="1">
    <source>
        <dbReference type="EMBL" id="CCD42768.1"/>
    </source>
</evidence>
<dbReference type="InParanoid" id="G2XPG2"/>
<dbReference type="HOGENOM" id="CLU_3124759_0_0_1"/>
<sequence length="50" mass="5838">MPFDVLVFVGYHRLIRFSIIWLLIGEELYLSGGFQGCGSTKLFIYWSHLN</sequence>
<organism evidence="1 2">
    <name type="scientific">Botryotinia fuckeliana (strain T4)</name>
    <name type="common">Noble rot fungus</name>
    <name type="synonym">Botrytis cinerea</name>
    <dbReference type="NCBI Taxonomy" id="999810"/>
    <lineage>
        <taxon>Eukaryota</taxon>
        <taxon>Fungi</taxon>
        <taxon>Dikarya</taxon>
        <taxon>Ascomycota</taxon>
        <taxon>Pezizomycotina</taxon>
        <taxon>Leotiomycetes</taxon>
        <taxon>Helotiales</taxon>
        <taxon>Sclerotiniaceae</taxon>
        <taxon>Botrytis</taxon>
    </lineage>
</organism>
<accession>G2XPG2</accession>
<name>G2XPG2_BOTF4</name>
<dbReference type="AlphaFoldDB" id="G2XPG2"/>
<dbReference type="EMBL" id="FQ790248">
    <property type="protein sequence ID" value="CCD42768.1"/>
    <property type="molecule type" value="Genomic_DNA"/>
</dbReference>
<reference evidence="2" key="1">
    <citation type="journal article" date="2011" name="PLoS Genet.">
        <title>Genomic analysis of the necrotrophic fungal pathogens Sclerotinia sclerotiorum and Botrytis cinerea.</title>
        <authorList>
            <person name="Amselem J."/>
            <person name="Cuomo C.A."/>
            <person name="van Kan J.A."/>
            <person name="Viaud M."/>
            <person name="Benito E.P."/>
            <person name="Couloux A."/>
            <person name="Coutinho P.M."/>
            <person name="de Vries R.P."/>
            <person name="Dyer P.S."/>
            <person name="Fillinger S."/>
            <person name="Fournier E."/>
            <person name="Gout L."/>
            <person name="Hahn M."/>
            <person name="Kohn L."/>
            <person name="Lapalu N."/>
            <person name="Plummer K.M."/>
            <person name="Pradier J.M."/>
            <person name="Quevillon E."/>
            <person name="Sharon A."/>
            <person name="Simon A."/>
            <person name="ten Have A."/>
            <person name="Tudzynski B."/>
            <person name="Tudzynski P."/>
            <person name="Wincker P."/>
            <person name="Andrew M."/>
            <person name="Anthouard V."/>
            <person name="Beever R.E."/>
            <person name="Beffa R."/>
            <person name="Benoit I."/>
            <person name="Bouzid O."/>
            <person name="Brault B."/>
            <person name="Chen Z."/>
            <person name="Choquer M."/>
            <person name="Collemare J."/>
            <person name="Cotton P."/>
            <person name="Danchin E.G."/>
            <person name="Da Silva C."/>
            <person name="Gautier A."/>
            <person name="Giraud C."/>
            <person name="Giraud T."/>
            <person name="Gonzalez C."/>
            <person name="Grossetete S."/>
            <person name="Guldener U."/>
            <person name="Henrissat B."/>
            <person name="Howlett B.J."/>
            <person name="Kodira C."/>
            <person name="Kretschmer M."/>
            <person name="Lappartient A."/>
            <person name="Leroch M."/>
            <person name="Levis C."/>
            <person name="Mauceli E."/>
            <person name="Neuveglise C."/>
            <person name="Oeser B."/>
            <person name="Pearson M."/>
            <person name="Poulain J."/>
            <person name="Poussereau N."/>
            <person name="Quesneville H."/>
            <person name="Rascle C."/>
            <person name="Schumacher J."/>
            <person name="Segurens B."/>
            <person name="Sexton A."/>
            <person name="Silva E."/>
            <person name="Sirven C."/>
            <person name="Soanes D.M."/>
            <person name="Talbot N.J."/>
            <person name="Templeton M."/>
            <person name="Yandava C."/>
            <person name="Yarden O."/>
            <person name="Zeng Q."/>
            <person name="Rollins J.A."/>
            <person name="Lebrun M.H."/>
            <person name="Dickman M."/>
        </authorList>
    </citation>
    <scope>NUCLEOTIDE SEQUENCE [LARGE SCALE GENOMIC DNA]</scope>
    <source>
        <strain evidence="2">T4</strain>
    </source>
</reference>
<protein>
    <submittedName>
        <fullName evidence="1">Uncharacterized protein</fullName>
    </submittedName>
</protein>